<proteinExistence type="predicted"/>
<feature type="signal peptide" evidence="1">
    <location>
        <begin position="1"/>
        <end position="41"/>
    </location>
</feature>
<dbReference type="Gene3D" id="3.80.10.10">
    <property type="entry name" value="Ribonuclease Inhibitor"/>
    <property type="match status" value="1"/>
</dbReference>
<evidence type="ECO:0000313" key="3">
    <source>
        <dbReference type="Proteomes" id="UP000061227"/>
    </source>
</evidence>
<keyword evidence="3" id="KW-1185">Reference proteome</keyword>
<dbReference type="AlphaFoldDB" id="A0A3F3GVJ0"/>
<name>A0A3F3GVJ0_9LACO</name>
<sequence>MQTRVQKFSTKVQPRWRGNLFSAGLVMTTVVLMANSVQAHAVANTSNTTNTANPTNQTSQNAVGDASDAATWMPDETLRKAFATQLNIDESQLTTTNIATVKSVKITSGTISSIQGLHYATGLESITVIGNQNQANRSAEENNISQYQDSNSQYPICLFR</sequence>
<reference evidence="2 3" key="1">
    <citation type="journal article" date="2015" name="BMC Genomics">
        <title>Comparative genomics of Fructobacillus spp. and Leuconostoc spp. reveals niche-specific evolution of Fructobacillus spp.</title>
        <authorList>
            <person name="Endo A."/>
            <person name="Tanizawa Y."/>
            <person name="Tanaka N."/>
            <person name="Maeno S."/>
            <person name="Kumar H."/>
            <person name="Shiwa Y."/>
            <person name="Okada S."/>
            <person name="Yoshikawa H."/>
            <person name="Dicks L."/>
            <person name="Nakagawa J."/>
            <person name="Arita M."/>
        </authorList>
    </citation>
    <scope>NUCLEOTIDE SEQUENCE [LARGE SCALE GENOMIC DNA]</scope>
    <source>
        <strain evidence="2 3">DSM 15468</strain>
    </source>
</reference>
<protein>
    <submittedName>
        <fullName evidence="2">Leucine Rich repeat-containing domain protein</fullName>
    </submittedName>
</protein>
<accession>A0A3F3GVJ0</accession>
<dbReference type="InterPro" id="IPR032675">
    <property type="entry name" value="LRR_dom_sf"/>
</dbReference>
<dbReference type="OrthoDB" id="10006708at2"/>
<organism evidence="2 3">
    <name type="scientific">Fructobacillus pseudoficulneus</name>
    <dbReference type="NCBI Taxonomy" id="220714"/>
    <lineage>
        <taxon>Bacteria</taxon>
        <taxon>Bacillati</taxon>
        <taxon>Bacillota</taxon>
        <taxon>Bacilli</taxon>
        <taxon>Lactobacillales</taxon>
        <taxon>Lactobacillaceae</taxon>
        <taxon>Fructobacillus</taxon>
    </lineage>
</organism>
<dbReference type="EMBL" id="DF968068">
    <property type="protein sequence ID" value="GAP03315.1"/>
    <property type="molecule type" value="Genomic_DNA"/>
</dbReference>
<evidence type="ECO:0000256" key="1">
    <source>
        <dbReference type="SAM" id="SignalP"/>
    </source>
</evidence>
<evidence type="ECO:0000313" key="2">
    <source>
        <dbReference type="EMBL" id="GAP03315.1"/>
    </source>
</evidence>
<dbReference type="Proteomes" id="UP000061227">
    <property type="component" value="Unassembled WGS sequence"/>
</dbReference>
<gene>
    <name evidence="2" type="ORF">FPFC_060350</name>
</gene>
<feature type="chain" id="PRO_5039582460" evidence="1">
    <location>
        <begin position="42"/>
        <end position="160"/>
    </location>
</feature>
<dbReference type="RefSeq" id="WP_059378929.1">
    <property type="nucleotide sequence ID" value="NZ_DF968068.1"/>
</dbReference>
<keyword evidence="1" id="KW-0732">Signal</keyword>